<dbReference type="Pfam" id="PF00685">
    <property type="entry name" value="Sulfotransfer_1"/>
    <property type="match status" value="1"/>
</dbReference>
<feature type="compositionally biased region" description="Polar residues" evidence="1">
    <location>
        <begin position="69"/>
        <end position="80"/>
    </location>
</feature>
<sequence length="516" mass="60782">MPVVYNPCRNHLLIRLLFAICFLLLFLPFLFCIYRGGRLSYGFHSYRIKDRIDSVGRKPVAKSAELPQNGETNQGRSDIPSATSVPFVISNSQSSAVHQNDSVNHRKYTSLAEMVYLVRTKSYRFANYSLGVSEQDIETFQASLPPLLENYRSPCWLEYLGTEHVYDDSYYLTKDCMERDAVRKSFSWAYVAYKRRLATGLHWRVRCMPYFYLLGMPKSGTTDLYVAVIRYTKNIISGARKEPHFWNRRRFGIPYSGSCYNRPDIGVARLSDYLDLHDEAAEKTKMRYSQKDNIYYHKLLIGDFTPSTMWSLPQWWRIRGNENLDEPLYTTAHHLHGIWSRSQFIVMLRDPVERAFSQMKYRSLPIDGQVAAHFHYLVQNTIKELENCRPLRGCVYNRTDPLSPDMHGNFIIIPGMYSLFISDWLKVFPRQQFHFIRFEDYKRNKSGELDRLFTFLNTDSLDSRLRGRITKMPVANKGIRTESMWNKTRTILEDFYRPWNHRLADIVGDHSFRWGY</sequence>
<dbReference type="AlphaFoldDB" id="A0AAD9JWA6"/>
<evidence type="ECO:0000259" key="3">
    <source>
        <dbReference type="Pfam" id="PF00685"/>
    </source>
</evidence>
<dbReference type="InterPro" id="IPR052654">
    <property type="entry name" value="CS_Sulfotransferase"/>
</dbReference>
<evidence type="ECO:0000256" key="1">
    <source>
        <dbReference type="SAM" id="MobiDB-lite"/>
    </source>
</evidence>
<evidence type="ECO:0000256" key="2">
    <source>
        <dbReference type="SAM" id="Phobius"/>
    </source>
</evidence>
<dbReference type="Gene3D" id="3.40.50.300">
    <property type="entry name" value="P-loop containing nucleotide triphosphate hydrolases"/>
    <property type="match status" value="1"/>
</dbReference>
<keyword evidence="2" id="KW-0472">Membrane</keyword>
<evidence type="ECO:0000313" key="5">
    <source>
        <dbReference type="Proteomes" id="UP001208570"/>
    </source>
</evidence>
<keyword evidence="2" id="KW-0812">Transmembrane</keyword>
<proteinExistence type="predicted"/>
<protein>
    <recommendedName>
        <fullName evidence="3">Sulfotransferase domain-containing protein</fullName>
    </recommendedName>
</protein>
<dbReference type="InterPro" id="IPR027417">
    <property type="entry name" value="P-loop_NTPase"/>
</dbReference>
<keyword evidence="2" id="KW-1133">Transmembrane helix</keyword>
<dbReference type="Proteomes" id="UP001208570">
    <property type="component" value="Unassembled WGS sequence"/>
</dbReference>
<gene>
    <name evidence="4" type="ORF">LSH36_138g02077</name>
</gene>
<dbReference type="EMBL" id="JAODUP010000138">
    <property type="protein sequence ID" value="KAK2160184.1"/>
    <property type="molecule type" value="Genomic_DNA"/>
</dbReference>
<dbReference type="GO" id="GO:0050659">
    <property type="term" value="F:N-acetylgalactosamine 4-sulfate 6-O-sulfotransferase activity"/>
    <property type="evidence" value="ECO:0007669"/>
    <property type="project" value="TreeGrafter"/>
</dbReference>
<dbReference type="PANTHER" id="PTHR15723">
    <property type="entry name" value="CARBOHYDRATE SULFOTRANSFERASE 15"/>
    <property type="match status" value="1"/>
</dbReference>
<dbReference type="SUPFAM" id="SSF52540">
    <property type="entry name" value="P-loop containing nucleoside triphosphate hydrolases"/>
    <property type="match status" value="1"/>
</dbReference>
<feature type="domain" description="Sulfotransferase" evidence="3">
    <location>
        <begin position="213"/>
        <end position="463"/>
    </location>
</feature>
<dbReference type="InterPro" id="IPR000863">
    <property type="entry name" value="Sulfotransferase_dom"/>
</dbReference>
<comment type="caution">
    <text evidence="4">The sequence shown here is derived from an EMBL/GenBank/DDBJ whole genome shotgun (WGS) entry which is preliminary data.</text>
</comment>
<dbReference type="GO" id="GO:0019319">
    <property type="term" value="P:hexose biosynthetic process"/>
    <property type="evidence" value="ECO:0007669"/>
    <property type="project" value="TreeGrafter"/>
</dbReference>
<feature type="region of interest" description="Disordered" evidence="1">
    <location>
        <begin position="61"/>
        <end position="80"/>
    </location>
</feature>
<reference evidence="4" key="1">
    <citation type="journal article" date="2023" name="Mol. Biol. Evol.">
        <title>Third-Generation Sequencing Reveals the Adaptive Role of the Epigenome in Three Deep-Sea Polychaetes.</title>
        <authorList>
            <person name="Perez M."/>
            <person name="Aroh O."/>
            <person name="Sun Y."/>
            <person name="Lan Y."/>
            <person name="Juniper S.K."/>
            <person name="Young C.R."/>
            <person name="Angers B."/>
            <person name="Qian P.Y."/>
        </authorList>
    </citation>
    <scope>NUCLEOTIDE SEQUENCE</scope>
    <source>
        <strain evidence="4">P08H-3</strain>
    </source>
</reference>
<dbReference type="PANTHER" id="PTHR15723:SF0">
    <property type="entry name" value="CARBOHYDRATE SULFOTRANSFERASE 15"/>
    <property type="match status" value="1"/>
</dbReference>
<feature type="transmembrane region" description="Helical" evidence="2">
    <location>
        <begin position="12"/>
        <end position="34"/>
    </location>
</feature>
<name>A0AAD9JWA6_9ANNE</name>
<evidence type="ECO:0000313" key="4">
    <source>
        <dbReference type="EMBL" id="KAK2160184.1"/>
    </source>
</evidence>
<keyword evidence="5" id="KW-1185">Reference proteome</keyword>
<accession>A0AAD9JWA6</accession>
<organism evidence="4 5">
    <name type="scientific">Paralvinella palmiformis</name>
    <dbReference type="NCBI Taxonomy" id="53620"/>
    <lineage>
        <taxon>Eukaryota</taxon>
        <taxon>Metazoa</taxon>
        <taxon>Spiralia</taxon>
        <taxon>Lophotrochozoa</taxon>
        <taxon>Annelida</taxon>
        <taxon>Polychaeta</taxon>
        <taxon>Sedentaria</taxon>
        <taxon>Canalipalpata</taxon>
        <taxon>Terebellida</taxon>
        <taxon>Terebelliformia</taxon>
        <taxon>Alvinellidae</taxon>
        <taxon>Paralvinella</taxon>
    </lineage>
</organism>